<organism evidence="12">
    <name type="scientific">Haemonchus placei</name>
    <name type="common">Barber's pole worm</name>
    <dbReference type="NCBI Taxonomy" id="6290"/>
    <lineage>
        <taxon>Eukaryota</taxon>
        <taxon>Metazoa</taxon>
        <taxon>Ecdysozoa</taxon>
        <taxon>Nematoda</taxon>
        <taxon>Chromadorea</taxon>
        <taxon>Rhabditida</taxon>
        <taxon>Rhabditina</taxon>
        <taxon>Rhabditomorpha</taxon>
        <taxon>Strongyloidea</taxon>
        <taxon>Trichostrongylidae</taxon>
        <taxon>Haemonchus</taxon>
    </lineage>
</organism>
<dbReference type="GO" id="GO:0035226">
    <property type="term" value="F:glutamate-cysteine ligase catalytic subunit binding"/>
    <property type="evidence" value="ECO:0007669"/>
    <property type="project" value="InterPro"/>
</dbReference>
<dbReference type="SUPFAM" id="SSF51430">
    <property type="entry name" value="NAD(P)-linked oxidoreductase"/>
    <property type="match status" value="1"/>
</dbReference>
<evidence type="ECO:0000313" key="10">
    <source>
        <dbReference type="EMBL" id="VDO64790.1"/>
    </source>
</evidence>
<name>A0A0N4WZK0_HAEPC</name>
<reference evidence="12" key="1">
    <citation type="submission" date="2017-02" db="UniProtKB">
        <authorList>
            <consortium name="WormBaseParasite"/>
        </authorList>
    </citation>
    <scope>IDENTIFICATION</scope>
</reference>
<dbReference type="Proteomes" id="UP000268014">
    <property type="component" value="Unassembled WGS sequence"/>
</dbReference>
<evidence type="ECO:0000256" key="6">
    <source>
        <dbReference type="ARBA" id="ARBA00031154"/>
    </source>
</evidence>
<evidence type="ECO:0000256" key="7">
    <source>
        <dbReference type="ARBA" id="ARBA00031732"/>
    </source>
</evidence>
<evidence type="ECO:0000256" key="5">
    <source>
        <dbReference type="ARBA" id="ARBA00030406"/>
    </source>
</evidence>
<dbReference type="GO" id="GO:0030234">
    <property type="term" value="F:enzyme regulator activity"/>
    <property type="evidence" value="ECO:0007669"/>
    <property type="project" value="TreeGrafter"/>
</dbReference>
<keyword evidence="11" id="KW-1185">Reference proteome</keyword>
<comment type="pathway">
    <text evidence="1">Sulfur metabolism; glutathione biosynthesis; glutathione from L-cysteine and L-glutamate: step 1/2.</text>
</comment>
<comment type="similarity">
    <text evidence="2">Belongs to the aldo/keto reductase family. Glutamate--cysteine ligase light chain subfamily.</text>
</comment>
<keyword evidence="4" id="KW-0317">Glutathione biosynthesis</keyword>
<evidence type="ECO:0000256" key="8">
    <source>
        <dbReference type="ARBA" id="ARBA00032926"/>
    </source>
</evidence>
<dbReference type="OrthoDB" id="5596051at2759"/>
<evidence type="ECO:0000259" key="9">
    <source>
        <dbReference type="Pfam" id="PF00248"/>
    </source>
</evidence>
<dbReference type="OMA" id="MISCEVP"/>
<dbReference type="GO" id="GO:0006750">
    <property type="term" value="P:glutathione biosynthetic process"/>
    <property type="evidence" value="ECO:0007669"/>
    <property type="project" value="UniProtKB-UniPathway"/>
</dbReference>
<evidence type="ECO:0000256" key="3">
    <source>
        <dbReference type="ARBA" id="ARBA00011532"/>
    </source>
</evidence>
<proteinExistence type="inferred from homology"/>
<protein>
    <recommendedName>
        <fullName evidence="7">GCS light chain</fullName>
    </recommendedName>
    <alternativeName>
        <fullName evidence="5">Gamma-ECS regulatory subunit</fullName>
    </alternativeName>
    <alternativeName>
        <fullName evidence="8">Gamma-glutamylcysteine synthetase regulatory subunit</fullName>
    </alternativeName>
    <alternativeName>
        <fullName evidence="6">Glutamate--cysteine ligase modifier subunit</fullName>
    </alternativeName>
</protein>
<dbReference type="AlphaFoldDB" id="A0A0N4WZK0"/>
<sequence>MTDRVYTPTTRLPSKPKKEVRCTLKVCLSAMLAEFVEDAVRIARNTLHIKTISELIIAFPFAESMYLSDSEWMQQVRPVWAAVEDLVDKGFVRSIGVSDLDVNRLRLLCQDAKRHKPTIQHYSFDAMISCEVPSELFIYAEANGIQLATHDDPKNWVFDEEVLESINKITHSGTDVVTKWIAKYTCCVPETSHETAKGYFVHVTNKPAH</sequence>
<dbReference type="PANTHER" id="PTHR13295:SF4">
    <property type="entry name" value="GLUTAMATE--CYSTEINE LIGASE REGULATORY SUBUNIT"/>
    <property type="match status" value="1"/>
</dbReference>
<evidence type="ECO:0000256" key="1">
    <source>
        <dbReference type="ARBA" id="ARBA00005006"/>
    </source>
</evidence>
<dbReference type="GO" id="GO:0017109">
    <property type="term" value="C:glutamate-cysteine ligase complex"/>
    <property type="evidence" value="ECO:0007669"/>
    <property type="project" value="TreeGrafter"/>
</dbReference>
<evidence type="ECO:0000256" key="4">
    <source>
        <dbReference type="ARBA" id="ARBA00022684"/>
    </source>
</evidence>
<dbReference type="InterPro" id="IPR023210">
    <property type="entry name" value="NADP_OxRdtase_dom"/>
</dbReference>
<dbReference type="InterPro" id="IPR032963">
    <property type="entry name" value="Gclm"/>
</dbReference>
<evidence type="ECO:0000313" key="12">
    <source>
        <dbReference type="WBParaSite" id="HPLM_0001737701-mRNA-1"/>
    </source>
</evidence>
<dbReference type="EMBL" id="UZAF01019929">
    <property type="protein sequence ID" value="VDO64790.1"/>
    <property type="molecule type" value="Genomic_DNA"/>
</dbReference>
<dbReference type="InterPro" id="IPR036812">
    <property type="entry name" value="NAD(P)_OxRdtase_dom_sf"/>
</dbReference>
<dbReference type="WBParaSite" id="HPLM_0001737701-mRNA-1">
    <property type="protein sequence ID" value="HPLM_0001737701-mRNA-1"/>
    <property type="gene ID" value="HPLM_0001737701"/>
</dbReference>
<gene>
    <name evidence="10" type="ORF">HPLM_LOCUS17369</name>
</gene>
<dbReference type="PANTHER" id="PTHR13295">
    <property type="entry name" value="GLUTAMATE CYSTEINE LIGASE REGULATORY SUBUNIT"/>
    <property type="match status" value="1"/>
</dbReference>
<dbReference type="STRING" id="6290.A0A0N4WZK0"/>
<dbReference type="Pfam" id="PF00248">
    <property type="entry name" value="Aldo_ket_red"/>
    <property type="match status" value="1"/>
</dbReference>
<dbReference type="UniPathway" id="UPA00142">
    <property type="reaction ID" value="UER00209"/>
</dbReference>
<dbReference type="Gene3D" id="3.20.20.100">
    <property type="entry name" value="NADP-dependent oxidoreductase domain"/>
    <property type="match status" value="1"/>
</dbReference>
<comment type="subunit">
    <text evidence="3">Heterodimer of a catalytic heavy chain and a regulatory light chain.</text>
</comment>
<accession>A0A0N4WZK0</accession>
<evidence type="ECO:0000313" key="11">
    <source>
        <dbReference type="Proteomes" id="UP000268014"/>
    </source>
</evidence>
<reference evidence="10 11" key="2">
    <citation type="submission" date="2018-11" db="EMBL/GenBank/DDBJ databases">
        <authorList>
            <consortium name="Pathogen Informatics"/>
        </authorList>
    </citation>
    <scope>NUCLEOTIDE SEQUENCE [LARGE SCALE GENOMIC DNA]</scope>
    <source>
        <strain evidence="10 11">MHpl1</strain>
    </source>
</reference>
<evidence type="ECO:0000256" key="2">
    <source>
        <dbReference type="ARBA" id="ARBA00008612"/>
    </source>
</evidence>
<feature type="domain" description="NADP-dependent oxidoreductase" evidence="9">
    <location>
        <begin position="15"/>
        <end position="151"/>
    </location>
</feature>